<feature type="region of interest" description="Disordered" evidence="1">
    <location>
        <begin position="35"/>
        <end position="60"/>
    </location>
</feature>
<keyword evidence="3" id="KW-1185">Reference proteome</keyword>
<dbReference type="EMBL" id="KI392984">
    <property type="protein sequence ID" value="ERN09349.1"/>
    <property type="molecule type" value="Genomic_DNA"/>
</dbReference>
<proteinExistence type="predicted"/>
<evidence type="ECO:0000313" key="2">
    <source>
        <dbReference type="EMBL" id="ERN09349.1"/>
    </source>
</evidence>
<dbReference type="HOGENOM" id="CLU_1837820_0_0_1"/>
<protein>
    <submittedName>
        <fullName evidence="2">Uncharacterized protein</fullName>
    </submittedName>
</protein>
<name>W1PNG8_AMBTC</name>
<organism evidence="2 3">
    <name type="scientific">Amborella trichopoda</name>
    <dbReference type="NCBI Taxonomy" id="13333"/>
    <lineage>
        <taxon>Eukaryota</taxon>
        <taxon>Viridiplantae</taxon>
        <taxon>Streptophyta</taxon>
        <taxon>Embryophyta</taxon>
        <taxon>Tracheophyta</taxon>
        <taxon>Spermatophyta</taxon>
        <taxon>Magnoliopsida</taxon>
        <taxon>Amborellales</taxon>
        <taxon>Amborellaceae</taxon>
        <taxon>Amborella</taxon>
    </lineage>
</organism>
<dbReference type="Gramene" id="ERN09349">
    <property type="protein sequence ID" value="ERN09349"/>
    <property type="gene ID" value="AMTR_s00162p00044560"/>
</dbReference>
<reference evidence="3" key="1">
    <citation type="journal article" date="2013" name="Science">
        <title>The Amborella genome and the evolution of flowering plants.</title>
        <authorList>
            <consortium name="Amborella Genome Project"/>
        </authorList>
    </citation>
    <scope>NUCLEOTIDE SEQUENCE [LARGE SCALE GENOMIC DNA]</scope>
</reference>
<evidence type="ECO:0000256" key="1">
    <source>
        <dbReference type="SAM" id="MobiDB-lite"/>
    </source>
</evidence>
<feature type="compositionally biased region" description="Polar residues" evidence="1">
    <location>
        <begin position="39"/>
        <end position="51"/>
    </location>
</feature>
<dbReference type="AlphaFoldDB" id="W1PNG8"/>
<sequence length="140" mass="14971">MISTTSFRLPRFGLIVSSSRPPHFGSSAIPSCISRPRPATSSACGVSSTPSWDKGKLPAFPSNPPPISPPPLYCNYVHLFNLLLPHKAPSSACLPLSLLTFPPPLSLDQSCFLPLSPIPASDLPIRLDNALVSAFHPCRD</sequence>
<gene>
    <name evidence="2" type="ORF">AMTR_s00162p00044560</name>
</gene>
<dbReference type="Proteomes" id="UP000017836">
    <property type="component" value="Unassembled WGS sequence"/>
</dbReference>
<evidence type="ECO:0000313" key="3">
    <source>
        <dbReference type="Proteomes" id="UP000017836"/>
    </source>
</evidence>
<accession>W1PNG8</accession>